<reference evidence="2" key="2">
    <citation type="submission" date="2015-03" db="UniProtKB">
        <authorList>
            <consortium name="EnsemblPlants"/>
        </authorList>
    </citation>
    <scope>IDENTIFICATION</scope>
</reference>
<accession>A0A0D3EVM1</accession>
<proteinExistence type="predicted"/>
<name>A0A0D3EVM1_9ORYZ</name>
<sequence>MVRPLRMAAFMGELIAIRSNQGKSSAAAQQLGHPHGPESGGTEDNAGKRLIYTTYTMKVQQKRQVQT</sequence>
<evidence type="ECO:0000313" key="2">
    <source>
        <dbReference type="EnsemblPlants" id="OBART01G35420.1"/>
    </source>
</evidence>
<dbReference type="EnsemblPlants" id="OBART01G35420.1">
    <property type="protein sequence ID" value="OBART01G35420.1"/>
    <property type="gene ID" value="OBART01G35420"/>
</dbReference>
<feature type="region of interest" description="Disordered" evidence="1">
    <location>
        <begin position="21"/>
        <end position="47"/>
    </location>
</feature>
<evidence type="ECO:0000313" key="3">
    <source>
        <dbReference type="Proteomes" id="UP000026960"/>
    </source>
</evidence>
<reference evidence="2" key="1">
    <citation type="journal article" date="2009" name="Rice">
        <title>De Novo Next Generation Sequencing of Plant Genomes.</title>
        <authorList>
            <person name="Rounsley S."/>
            <person name="Marri P.R."/>
            <person name="Yu Y."/>
            <person name="He R."/>
            <person name="Sisneros N."/>
            <person name="Goicoechea J.L."/>
            <person name="Lee S.J."/>
            <person name="Angelova A."/>
            <person name="Kudrna D."/>
            <person name="Luo M."/>
            <person name="Affourtit J."/>
            <person name="Desany B."/>
            <person name="Knight J."/>
            <person name="Niazi F."/>
            <person name="Egholm M."/>
            <person name="Wing R.A."/>
        </authorList>
    </citation>
    <scope>NUCLEOTIDE SEQUENCE [LARGE SCALE GENOMIC DNA]</scope>
    <source>
        <strain evidence="2">cv. IRGC 105608</strain>
    </source>
</reference>
<dbReference type="Gramene" id="OBART01G35420.1">
    <property type="protein sequence ID" value="OBART01G35420.1"/>
    <property type="gene ID" value="OBART01G35420"/>
</dbReference>
<dbReference type="HOGENOM" id="CLU_2816418_0_0_1"/>
<organism evidence="2">
    <name type="scientific">Oryza barthii</name>
    <dbReference type="NCBI Taxonomy" id="65489"/>
    <lineage>
        <taxon>Eukaryota</taxon>
        <taxon>Viridiplantae</taxon>
        <taxon>Streptophyta</taxon>
        <taxon>Embryophyta</taxon>
        <taxon>Tracheophyta</taxon>
        <taxon>Spermatophyta</taxon>
        <taxon>Magnoliopsida</taxon>
        <taxon>Liliopsida</taxon>
        <taxon>Poales</taxon>
        <taxon>Poaceae</taxon>
        <taxon>BOP clade</taxon>
        <taxon>Oryzoideae</taxon>
        <taxon>Oryzeae</taxon>
        <taxon>Oryzinae</taxon>
        <taxon>Oryza</taxon>
    </lineage>
</organism>
<dbReference type="AlphaFoldDB" id="A0A0D3EVM1"/>
<keyword evidence="3" id="KW-1185">Reference proteome</keyword>
<dbReference type="PaxDb" id="65489-OBART01G35420.1"/>
<dbReference type="Proteomes" id="UP000026960">
    <property type="component" value="Chromosome 1"/>
</dbReference>
<evidence type="ECO:0000256" key="1">
    <source>
        <dbReference type="SAM" id="MobiDB-lite"/>
    </source>
</evidence>
<protein>
    <submittedName>
        <fullName evidence="2">Uncharacterized protein</fullName>
    </submittedName>
</protein>